<dbReference type="SUPFAM" id="SSF49265">
    <property type="entry name" value="Fibronectin type III"/>
    <property type="match status" value="1"/>
</dbReference>
<evidence type="ECO:0000313" key="9">
    <source>
        <dbReference type="Proteomes" id="UP000239485"/>
    </source>
</evidence>
<evidence type="ECO:0000313" key="8">
    <source>
        <dbReference type="EMBL" id="PPK98851.1"/>
    </source>
</evidence>
<dbReference type="Pfam" id="PF08531">
    <property type="entry name" value="Bac_rhamnosid_N"/>
    <property type="match status" value="1"/>
</dbReference>
<protein>
    <recommendedName>
        <fullName evidence="2">alpha-L-rhamnosidase</fullName>
        <ecNumber evidence="2">3.2.1.40</ecNumber>
    </recommendedName>
</protein>
<dbReference type="RefSeq" id="WP_104431180.1">
    <property type="nucleotide sequence ID" value="NZ_PTJD01000001.1"/>
</dbReference>
<dbReference type="GO" id="GO:0005975">
    <property type="term" value="P:carbohydrate metabolic process"/>
    <property type="evidence" value="ECO:0007669"/>
    <property type="project" value="InterPro"/>
</dbReference>
<dbReference type="Pfam" id="PF05592">
    <property type="entry name" value="Bac_rhamnosid"/>
    <property type="match status" value="1"/>
</dbReference>
<dbReference type="InterPro" id="IPR016007">
    <property type="entry name" value="Alpha_rhamnosid"/>
</dbReference>
<dbReference type="EC" id="3.2.1.40" evidence="2"/>
<dbReference type="InterPro" id="IPR008902">
    <property type="entry name" value="Rhamnosid_concanavalin"/>
</dbReference>
<organism evidence="8 9">
    <name type="scientific">Kineococcus xinjiangensis</name>
    <dbReference type="NCBI Taxonomy" id="512762"/>
    <lineage>
        <taxon>Bacteria</taxon>
        <taxon>Bacillati</taxon>
        <taxon>Actinomycetota</taxon>
        <taxon>Actinomycetes</taxon>
        <taxon>Kineosporiales</taxon>
        <taxon>Kineosporiaceae</taxon>
        <taxon>Kineococcus</taxon>
    </lineage>
</organism>
<dbReference type="SUPFAM" id="SSF49785">
    <property type="entry name" value="Galactose-binding domain-like"/>
    <property type="match status" value="1"/>
</dbReference>
<keyword evidence="3" id="KW-0378">Hydrolase</keyword>
<dbReference type="Gene3D" id="2.60.120.260">
    <property type="entry name" value="Galactose-binding domain-like"/>
    <property type="match status" value="2"/>
</dbReference>
<dbReference type="AlphaFoldDB" id="A0A2S6IXI4"/>
<evidence type="ECO:0000256" key="1">
    <source>
        <dbReference type="ARBA" id="ARBA00001445"/>
    </source>
</evidence>
<gene>
    <name evidence="8" type="ORF">CLV92_101552</name>
</gene>
<dbReference type="InterPro" id="IPR008928">
    <property type="entry name" value="6-hairpin_glycosidase_sf"/>
</dbReference>
<sequence>MSTPRPASVRFEHHQLGRPGVGRLGVGDTRPRLSWQVPEAPAGYLQLGYRVEVAFEPPVGRPQTSVHEVRGNEQLLVPWPARDLASRERVRVRVQVEGPDGWGPWSEPAVLETGLLAAGDWSARFVTAPWPERAGTDRRPFLVRREFTLPADARIARARLYLSAHGLAEAEVNGRRAGDEELTPGWTSYAHRLRYATFDVTDLVRPGANAIGVWLGDGWWRGRIGFEGGVHDVYGTDLAALVQLEVVTADGTRHTIAGDGGWQAGPGPLLFSGLYDGERFDARLYDPAWSLPGFAAAGWEPARTAPLDAGVLGAPTGPPVRCTEELRPVAVQDKGNGRHLLDFGQNHSGRLRLRVDGPAGTEITLRHAEVLQDGELCARPLREAAATDVLVLPGGPVEWEPRFTIHGYRYAEVSGWPGDLEDGAVVSRVLHSDMARTGWFSCSDPLVDRLHENTVWSLRSNFVDLPTDCPQRDERLGWTGDLQVFAPTAAFLYDVSGFLHSWLADVAAEQAEHGTVPLYVPWIPLGLWGRFPMVPAAVWGDVAVLTPDVLHSRTGDTEVLRRQYASARAWVEQVATTAGPDRIADKTFQLGDWLDPAAPPDSPAQATTEPGLVATAYFAHSARRLSAVAALLGEASDARRYADLAQEVAAAFAGRFVRADGRLSSDTQTAHSLALLFDLLPGDDARRAAADRLADLVRQAGGRIATGFAGTPVVTDALSSTGHVAEAYRLLQSTACPSWLYPVTMGATTVWERWDSMLPDGSVNPGDMTSFNHYALGAVADWLHRVVAGIAPDAPGYRRIRFAPRPGGTLTSAAAAHLTPYGRASISWSLDGGLLRVAVEVPPGATGVLDLPGTEPREVGHGRHTAEVALPA</sequence>
<dbReference type="Pfam" id="PF17389">
    <property type="entry name" value="Bac_rhamnosid6H"/>
    <property type="match status" value="1"/>
</dbReference>
<dbReference type="EMBL" id="PTJD01000001">
    <property type="protein sequence ID" value="PPK98851.1"/>
    <property type="molecule type" value="Genomic_DNA"/>
</dbReference>
<feature type="domain" description="Alpha-L-rhamnosidase concanavalin-like" evidence="4">
    <location>
        <begin position="335"/>
        <end position="431"/>
    </location>
</feature>
<keyword evidence="9" id="KW-1185">Reference proteome</keyword>
<feature type="domain" description="Alpha-L-rhamnosidase six-hairpin glycosidase" evidence="6">
    <location>
        <begin position="436"/>
        <end position="787"/>
    </location>
</feature>
<comment type="caution">
    <text evidence="8">The sequence shown here is derived from an EMBL/GenBank/DDBJ whole genome shotgun (WGS) entry which is preliminary data.</text>
</comment>
<dbReference type="SUPFAM" id="SSF48208">
    <property type="entry name" value="Six-hairpin glycosidases"/>
    <property type="match status" value="1"/>
</dbReference>
<dbReference type="PIRSF" id="PIRSF010631">
    <property type="entry name" value="A-rhamnsds"/>
    <property type="match status" value="1"/>
</dbReference>
<dbReference type="Pfam" id="PF25788">
    <property type="entry name" value="Ig_Rha78A_N"/>
    <property type="match status" value="1"/>
</dbReference>
<dbReference type="PANTHER" id="PTHR33307">
    <property type="entry name" value="ALPHA-RHAMNOSIDASE (EUROFUNG)"/>
    <property type="match status" value="1"/>
</dbReference>
<dbReference type="Gene3D" id="2.60.420.10">
    <property type="entry name" value="Maltose phosphorylase, domain 3"/>
    <property type="match status" value="1"/>
</dbReference>
<evidence type="ECO:0000259" key="5">
    <source>
        <dbReference type="Pfam" id="PF08531"/>
    </source>
</evidence>
<evidence type="ECO:0000256" key="2">
    <source>
        <dbReference type="ARBA" id="ARBA00012652"/>
    </source>
</evidence>
<evidence type="ECO:0000256" key="3">
    <source>
        <dbReference type="ARBA" id="ARBA00022801"/>
    </source>
</evidence>
<feature type="domain" description="Alpha-L-rhamnosidase C-terminal" evidence="7">
    <location>
        <begin position="789"/>
        <end position="863"/>
    </location>
</feature>
<dbReference type="InterPro" id="IPR036116">
    <property type="entry name" value="FN3_sf"/>
</dbReference>
<dbReference type="PANTHER" id="PTHR33307:SF6">
    <property type="entry name" value="ALPHA-RHAMNOSIDASE (EUROFUNG)-RELATED"/>
    <property type="match status" value="1"/>
</dbReference>
<dbReference type="GO" id="GO:0030596">
    <property type="term" value="F:alpha-L-rhamnosidase activity"/>
    <property type="evidence" value="ECO:0007669"/>
    <property type="project" value="UniProtKB-EC"/>
</dbReference>
<dbReference type="OrthoDB" id="9761045at2"/>
<proteinExistence type="predicted"/>
<comment type="catalytic activity">
    <reaction evidence="1">
        <text>Hydrolysis of terminal non-reducing alpha-L-rhamnose residues in alpha-L-rhamnosides.</text>
        <dbReference type="EC" id="3.2.1.40"/>
    </reaction>
</comment>
<dbReference type="InterPro" id="IPR035398">
    <property type="entry name" value="Bac_rhamnosid_C"/>
</dbReference>
<evidence type="ECO:0000259" key="4">
    <source>
        <dbReference type="Pfam" id="PF05592"/>
    </source>
</evidence>
<dbReference type="Proteomes" id="UP000239485">
    <property type="component" value="Unassembled WGS sequence"/>
</dbReference>
<accession>A0A2S6IXI4</accession>
<dbReference type="Gene3D" id="2.60.40.10">
    <property type="entry name" value="Immunoglobulins"/>
    <property type="match status" value="1"/>
</dbReference>
<dbReference type="InterPro" id="IPR013783">
    <property type="entry name" value="Ig-like_fold"/>
</dbReference>
<dbReference type="InterPro" id="IPR008979">
    <property type="entry name" value="Galactose-bd-like_sf"/>
</dbReference>
<name>A0A2S6IXI4_9ACTN</name>
<evidence type="ECO:0000259" key="7">
    <source>
        <dbReference type="Pfam" id="PF17390"/>
    </source>
</evidence>
<feature type="domain" description="Bacterial alpha-L-rhamnosidase N-terminal" evidence="5">
    <location>
        <begin position="154"/>
        <end position="324"/>
    </location>
</feature>
<dbReference type="InterPro" id="IPR035396">
    <property type="entry name" value="Bac_rhamnosid6H"/>
</dbReference>
<dbReference type="Gene3D" id="1.50.10.10">
    <property type="match status" value="1"/>
</dbReference>
<evidence type="ECO:0000259" key="6">
    <source>
        <dbReference type="Pfam" id="PF17389"/>
    </source>
</evidence>
<dbReference type="Pfam" id="PF17390">
    <property type="entry name" value="Bac_rhamnosid_C"/>
    <property type="match status" value="1"/>
</dbReference>
<reference evidence="8 9" key="1">
    <citation type="submission" date="2018-02" db="EMBL/GenBank/DDBJ databases">
        <title>Genomic Encyclopedia of Archaeal and Bacterial Type Strains, Phase II (KMG-II): from individual species to whole genera.</title>
        <authorList>
            <person name="Goeker M."/>
        </authorList>
    </citation>
    <scope>NUCLEOTIDE SEQUENCE [LARGE SCALE GENOMIC DNA]</scope>
    <source>
        <strain evidence="8 9">DSM 22857</strain>
    </source>
</reference>
<dbReference type="InterPro" id="IPR013737">
    <property type="entry name" value="Bac_rhamnosid_N"/>
</dbReference>
<dbReference type="InterPro" id="IPR012341">
    <property type="entry name" value="6hp_glycosidase-like_sf"/>
</dbReference>